<protein>
    <recommendedName>
        <fullName evidence="4">Peptidase M20 dimerisation domain-containing protein</fullName>
    </recommendedName>
</protein>
<dbReference type="InterPro" id="IPR036264">
    <property type="entry name" value="Bact_exopeptidase_dim_dom"/>
</dbReference>
<dbReference type="EMBL" id="JAFJYH010000114">
    <property type="protein sequence ID" value="KAG4419042.1"/>
    <property type="molecule type" value="Genomic_DNA"/>
</dbReference>
<evidence type="ECO:0000313" key="2">
    <source>
        <dbReference type="EMBL" id="KAG4419042.1"/>
    </source>
</evidence>
<organism evidence="2 3">
    <name type="scientific">Cadophora malorum</name>
    <dbReference type="NCBI Taxonomy" id="108018"/>
    <lineage>
        <taxon>Eukaryota</taxon>
        <taxon>Fungi</taxon>
        <taxon>Dikarya</taxon>
        <taxon>Ascomycota</taxon>
        <taxon>Pezizomycotina</taxon>
        <taxon>Leotiomycetes</taxon>
        <taxon>Helotiales</taxon>
        <taxon>Ploettnerulaceae</taxon>
        <taxon>Cadophora</taxon>
    </lineage>
</organism>
<dbReference type="PANTHER" id="PTHR32494:SF5">
    <property type="entry name" value="ALLANTOATE AMIDOHYDROLASE"/>
    <property type="match status" value="1"/>
</dbReference>
<sequence>MRDAKLGLSPADKLTNGSKCVIQGRDSHAGTTPVAARKDTVLAAAKMIVKSNKTAKACSGLITTGIIEMNPGSVNTKAHTTRFTLDMRHASDTTLPQIEDECRKRFSSIAAEDSGRGVSLECRQLTANPAVTFHQD</sequence>
<dbReference type="SUPFAM" id="SSF55031">
    <property type="entry name" value="Bacterial exopeptidase dimerisation domain"/>
    <property type="match status" value="1"/>
</dbReference>
<proteinExistence type="predicted"/>
<dbReference type="PANTHER" id="PTHR32494">
    <property type="entry name" value="ALLANTOATE DEIMINASE-RELATED"/>
    <property type="match status" value="1"/>
</dbReference>
<comment type="caution">
    <text evidence="2">The sequence shown here is derived from an EMBL/GenBank/DDBJ whole genome shotgun (WGS) entry which is preliminary data.</text>
</comment>
<dbReference type="Proteomes" id="UP000664132">
    <property type="component" value="Unassembled WGS sequence"/>
</dbReference>
<name>A0A8H7TGZ6_9HELO</name>
<evidence type="ECO:0000313" key="3">
    <source>
        <dbReference type="Proteomes" id="UP000664132"/>
    </source>
</evidence>
<evidence type="ECO:0000256" key="1">
    <source>
        <dbReference type="ARBA" id="ARBA00022801"/>
    </source>
</evidence>
<dbReference type="AlphaFoldDB" id="A0A8H7TGZ6"/>
<dbReference type="GO" id="GO:0016813">
    <property type="term" value="F:hydrolase activity, acting on carbon-nitrogen (but not peptide) bonds, in linear amidines"/>
    <property type="evidence" value="ECO:0007669"/>
    <property type="project" value="InterPro"/>
</dbReference>
<keyword evidence="3" id="KW-1185">Reference proteome</keyword>
<evidence type="ECO:0008006" key="4">
    <source>
        <dbReference type="Google" id="ProtNLM"/>
    </source>
</evidence>
<accession>A0A8H7TGZ6</accession>
<keyword evidence="1" id="KW-0378">Hydrolase</keyword>
<gene>
    <name evidence="2" type="ORF">IFR04_007818</name>
</gene>
<reference evidence="2" key="1">
    <citation type="submission" date="2021-02" db="EMBL/GenBank/DDBJ databases">
        <title>Genome sequence Cadophora malorum strain M34.</title>
        <authorList>
            <person name="Stefanovic E."/>
            <person name="Vu D."/>
            <person name="Scully C."/>
            <person name="Dijksterhuis J."/>
            <person name="Roader J."/>
            <person name="Houbraken J."/>
        </authorList>
    </citation>
    <scope>NUCLEOTIDE SEQUENCE</scope>
    <source>
        <strain evidence="2">M34</strain>
    </source>
</reference>
<dbReference type="InterPro" id="IPR010158">
    <property type="entry name" value="Amidase_Cbmase"/>
</dbReference>
<dbReference type="Gene3D" id="3.30.70.360">
    <property type="match status" value="1"/>
</dbReference>